<evidence type="ECO:0000256" key="2">
    <source>
        <dbReference type="SAM" id="SignalP"/>
    </source>
</evidence>
<feature type="region of interest" description="Disordered" evidence="1">
    <location>
        <begin position="474"/>
        <end position="504"/>
    </location>
</feature>
<dbReference type="AlphaFoldDB" id="E1Z5G2"/>
<feature type="compositionally biased region" description="Low complexity" evidence="1">
    <location>
        <begin position="474"/>
        <end position="496"/>
    </location>
</feature>
<feature type="region of interest" description="Disordered" evidence="1">
    <location>
        <begin position="366"/>
        <end position="403"/>
    </location>
</feature>
<sequence length="927" mass="90337">MARHGPLALPLLLILLLLLARSPASARRLLVTSAAQGSATGTSAAVSAQSVAAAGAGTELGTAHATGTATDGSVSTRGAVAAGSGGSLAAGTTQGSAAGHTATSTSALTALANPTSVAVGGFTNAQASAPAGTAATADTLTTLLAATAGGGTAASNIGSHASSTVGGAVLSDAAGVAQAGTSGAQATGHSESRTPTATSIADGSAIGTGALAQALAELLTSAIFTPGASSASAPASASAAGTAGSRVDVTTLAEALHALQSAPTFQLSDRRRRLLQQQEASGTASGDSAHVNTISACDTASGMCIGTALSTAQKADGGAATTASLQGSSGGSATAGQTSGTSSGTDASSTSALTSITAPNTAVVGGFSTGQATGNPGTPATGTSSTQLQASTPGHTATGSLQAGAASLGGGSVTANTAGVASATTTGAQVNGSLLARTPTATQVADLLAAAGGDWASVLALLTGQATSVPGTVAASGTGSAHAAGSQSGATAASAAFEKGHASPHAEKPLLEQMRSQDEEAKAKEELDKVFSELAEAASAAAARCSSSYKPGDGIPLLSGLVAEGGTLSLEAQHVYDVVVHATDSSVEVLERCSAVAGRLWVAVGKEATMGVVPGHKVAGLVEMRNSVAMAQEALIATHESLTAGAEEASRAEDLLEQADAPLCGQPDLEDVCRQLVAASFQLAFGAGRPLQLLVQLEHWALCGMLGSLALHIAGTCLHSSADLLARAARKSNKVDISASSLTTLANLLKAEKGKPGGANNRLLRHTLPAGLQLVQGALEQSPASPAARSALSPEAYTQTARSVNAWLDLPAAVDFSKTQDMPAKLKSASPKQLLELAGLAINPATVGLEAAMCLGGLTLNSMAQDIPQLATLQALVSESWGGRPPVATQFIQLVAEVVSPPPEDLPEADQEQLNSLAIGGPGHAPG</sequence>
<dbReference type="OrthoDB" id="519080at2759"/>
<name>E1Z5G2_CHLVA</name>
<dbReference type="EMBL" id="GL433837">
    <property type="protein sequence ID" value="EFN58756.1"/>
    <property type="molecule type" value="Genomic_DNA"/>
</dbReference>
<feature type="chain" id="PRO_5003155487" evidence="2">
    <location>
        <begin position="27"/>
        <end position="927"/>
    </location>
</feature>
<dbReference type="STRING" id="554065.E1Z5G2"/>
<gene>
    <name evidence="3" type="ORF">CHLNCDRAFT_50234</name>
</gene>
<reference evidence="3 4" key="1">
    <citation type="journal article" date="2010" name="Plant Cell">
        <title>The Chlorella variabilis NC64A genome reveals adaptation to photosymbiosis, coevolution with viruses, and cryptic sex.</title>
        <authorList>
            <person name="Blanc G."/>
            <person name="Duncan G."/>
            <person name="Agarkova I."/>
            <person name="Borodovsky M."/>
            <person name="Gurnon J."/>
            <person name="Kuo A."/>
            <person name="Lindquist E."/>
            <person name="Lucas S."/>
            <person name="Pangilinan J."/>
            <person name="Polle J."/>
            <person name="Salamov A."/>
            <person name="Terry A."/>
            <person name="Yamada T."/>
            <person name="Dunigan D.D."/>
            <person name="Grigoriev I.V."/>
            <person name="Claverie J.M."/>
            <person name="Van Etten J.L."/>
        </authorList>
    </citation>
    <scope>NUCLEOTIDE SEQUENCE [LARGE SCALE GENOMIC DNA]</scope>
    <source>
        <strain evidence="3 4">NC64A</strain>
    </source>
</reference>
<evidence type="ECO:0000256" key="1">
    <source>
        <dbReference type="SAM" id="MobiDB-lite"/>
    </source>
</evidence>
<dbReference type="Proteomes" id="UP000008141">
    <property type="component" value="Unassembled WGS sequence"/>
</dbReference>
<evidence type="ECO:0000313" key="3">
    <source>
        <dbReference type="EMBL" id="EFN58756.1"/>
    </source>
</evidence>
<feature type="region of interest" description="Disordered" evidence="1">
    <location>
        <begin position="902"/>
        <end position="927"/>
    </location>
</feature>
<accession>E1Z5G2</accession>
<proteinExistence type="predicted"/>
<evidence type="ECO:0000313" key="4">
    <source>
        <dbReference type="Proteomes" id="UP000008141"/>
    </source>
</evidence>
<protein>
    <submittedName>
        <fullName evidence="3">Uncharacterized protein</fullName>
    </submittedName>
</protein>
<dbReference type="KEGG" id="cvr:CHLNCDRAFT_50234"/>
<dbReference type="InParanoid" id="E1Z5G2"/>
<feature type="compositionally biased region" description="Low complexity" evidence="1">
    <location>
        <begin position="369"/>
        <end position="387"/>
    </location>
</feature>
<dbReference type="GeneID" id="17358178"/>
<feature type="signal peptide" evidence="2">
    <location>
        <begin position="1"/>
        <end position="26"/>
    </location>
</feature>
<dbReference type="RefSeq" id="XP_005850858.1">
    <property type="nucleotide sequence ID" value="XM_005850796.1"/>
</dbReference>
<keyword evidence="4" id="KW-1185">Reference proteome</keyword>
<keyword evidence="2" id="KW-0732">Signal</keyword>
<feature type="region of interest" description="Disordered" evidence="1">
    <location>
        <begin position="321"/>
        <end position="352"/>
    </location>
</feature>
<organism evidence="4">
    <name type="scientific">Chlorella variabilis</name>
    <name type="common">Green alga</name>
    <dbReference type="NCBI Taxonomy" id="554065"/>
    <lineage>
        <taxon>Eukaryota</taxon>
        <taxon>Viridiplantae</taxon>
        <taxon>Chlorophyta</taxon>
        <taxon>core chlorophytes</taxon>
        <taxon>Trebouxiophyceae</taxon>
        <taxon>Chlorellales</taxon>
        <taxon>Chlorellaceae</taxon>
        <taxon>Chlorella clade</taxon>
        <taxon>Chlorella</taxon>
    </lineage>
</organism>